<proteinExistence type="predicted"/>
<evidence type="ECO:0000313" key="2">
    <source>
        <dbReference type="WBParaSite" id="SPAL_0001233500.1"/>
    </source>
</evidence>
<dbReference type="WBParaSite" id="SPAL_0001233500.1">
    <property type="protein sequence ID" value="SPAL_0001233500.1"/>
    <property type="gene ID" value="SPAL_0001233500"/>
</dbReference>
<keyword evidence="1" id="KW-1185">Reference proteome</keyword>
<accession>A0A0N5C2X8</accession>
<sequence>MFFFLFERRTVFVMKYFSLSFFILFVIAFMNTKVLGQFGFFRPFGGFGMGRFGGYPMYGGYGGYGGNYYNPCTCYYG</sequence>
<dbReference type="AlphaFoldDB" id="A0A0N5C2X8"/>
<dbReference type="Proteomes" id="UP000046392">
    <property type="component" value="Unplaced"/>
</dbReference>
<reference evidence="2" key="1">
    <citation type="submission" date="2017-02" db="UniProtKB">
        <authorList>
            <consortium name="WormBaseParasite"/>
        </authorList>
    </citation>
    <scope>IDENTIFICATION</scope>
</reference>
<organism evidence="1 2">
    <name type="scientific">Strongyloides papillosus</name>
    <name type="common">Intestinal threadworm</name>
    <dbReference type="NCBI Taxonomy" id="174720"/>
    <lineage>
        <taxon>Eukaryota</taxon>
        <taxon>Metazoa</taxon>
        <taxon>Ecdysozoa</taxon>
        <taxon>Nematoda</taxon>
        <taxon>Chromadorea</taxon>
        <taxon>Rhabditida</taxon>
        <taxon>Tylenchina</taxon>
        <taxon>Panagrolaimomorpha</taxon>
        <taxon>Strongyloidoidea</taxon>
        <taxon>Strongyloididae</taxon>
        <taxon>Strongyloides</taxon>
    </lineage>
</organism>
<protein>
    <submittedName>
        <fullName evidence="2">Sulfur globule protein CV3</fullName>
    </submittedName>
</protein>
<evidence type="ECO:0000313" key="1">
    <source>
        <dbReference type="Proteomes" id="UP000046392"/>
    </source>
</evidence>
<name>A0A0N5C2X8_STREA</name>